<dbReference type="EMBL" id="JAHESE010000109">
    <property type="protein sequence ID" value="MBT1712509.1"/>
    <property type="molecule type" value="Genomic_DNA"/>
</dbReference>
<comment type="caution">
    <text evidence="2">The sequence shown here is derived from an EMBL/GenBank/DDBJ whole genome shotgun (WGS) entry which is preliminary data.</text>
</comment>
<dbReference type="Proteomes" id="UP001319080">
    <property type="component" value="Unassembled WGS sequence"/>
</dbReference>
<accession>A0AAP2E548</accession>
<proteinExistence type="predicted"/>
<keyword evidence="1" id="KW-1133">Transmembrane helix</keyword>
<keyword evidence="1" id="KW-0812">Transmembrane</keyword>
<evidence type="ECO:0000313" key="2">
    <source>
        <dbReference type="EMBL" id="MBT1712509.1"/>
    </source>
</evidence>
<name>A0AAP2E548_9BACT</name>
<evidence type="ECO:0000256" key="1">
    <source>
        <dbReference type="SAM" id="Phobius"/>
    </source>
</evidence>
<evidence type="ECO:0000313" key="3">
    <source>
        <dbReference type="Proteomes" id="UP001319080"/>
    </source>
</evidence>
<keyword evidence="3" id="KW-1185">Reference proteome</keyword>
<gene>
    <name evidence="2" type="ORF">KK062_30015</name>
</gene>
<feature type="transmembrane region" description="Helical" evidence="1">
    <location>
        <begin position="12"/>
        <end position="33"/>
    </location>
</feature>
<dbReference type="RefSeq" id="WP_254088066.1">
    <property type="nucleotide sequence ID" value="NZ_JAHESE010000109.1"/>
</dbReference>
<protein>
    <submittedName>
        <fullName evidence="2">Uncharacterized protein</fullName>
    </submittedName>
</protein>
<feature type="non-terminal residue" evidence="2">
    <location>
        <position position="1"/>
    </location>
</feature>
<reference evidence="2 3" key="1">
    <citation type="submission" date="2021-05" db="EMBL/GenBank/DDBJ databases">
        <title>A Polyphasic approach of four new species of the genus Ohtaekwangia: Ohtaekwangia histidinii sp. nov., Ohtaekwangia cretensis sp. nov., Ohtaekwangia indiensis sp. nov., Ohtaekwangia reichenbachii sp. nov. from diverse environment.</title>
        <authorList>
            <person name="Octaviana S."/>
        </authorList>
    </citation>
    <scope>NUCLEOTIDE SEQUENCE [LARGE SCALE GENOMIC DNA]</scope>
    <source>
        <strain evidence="2 3">PWU5</strain>
    </source>
</reference>
<keyword evidence="1" id="KW-0472">Membrane</keyword>
<organism evidence="2 3">
    <name type="scientific">Dawidia cretensis</name>
    <dbReference type="NCBI Taxonomy" id="2782350"/>
    <lineage>
        <taxon>Bacteria</taxon>
        <taxon>Pseudomonadati</taxon>
        <taxon>Bacteroidota</taxon>
        <taxon>Cytophagia</taxon>
        <taxon>Cytophagales</taxon>
        <taxon>Chryseotaleaceae</taxon>
        <taxon>Dawidia</taxon>
    </lineage>
</organism>
<dbReference type="AlphaFoldDB" id="A0AAP2E548"/>
<sequence>IHDLSAHPLVRFFSVVFFSGITIVTLQQLMSFLTQPTNRFKMLLIAAKILVKKNSFSIFNLN</sequence>